<keyword evidence="1" id="KW-0472">Membrane</keyword>
<feature type="transmembrane region" description="Helical" evidence="1">
    <location>
        <begin position="31"/>
        <end position="54"/>
    </location>
</feature>
<proteinExistence type="predicted"/>
<dbReference type="EMBL" id="CAEZVF010000058">
    <property type="protein sequence ID" value="CAB4620230.1"/>
    <property type="molecule type" value="Genomic_DNA"/>
</dbReference>
<evidence type="ECO:0000259" key="2">
    <source>
        <dbReference type="Pfam" id="PF12089"/>
    </source>
</evidence>
<protein>
    <submittedName>
        <fullName evidence="3">Unannotated protein</fullName>
    </submittedName>
</protein>
<accession>A0A6J6BUL3</accession>
<dbReference type="Pfam" id="PF12089">
    <property type="entry name" value="DUF3566"/>
    <property type="match status" value="1"/>
</dbReference>
<evidence type="ECO:0000313" key="4">
    <source>
        <dbReference type="EMBL" id="CAB4620230.1"/>
    </source>
</evidence>
<evidence type="ECO:0000256" key="1">
    <source>
        <dbReference type="SAM" id="Phobius"/>
    </source>
</evidence>
<dbReference type="EMBL" id="CAEZSO010000080">
    <property type="protein sequence ID" value="CAB4542732.1"/>
    <property type="molecule type" value="Genomic_DNA"/>
</dbReference>
<feature type="transmembrane region" description="Helical" evidence="1">
    <location>
        <begin position="89"/>
        <end position="114"/>
    </location>
</feature>
<keyword evidence="1" id="KW-0812">Transmembrane</keyword>
<dbReference type="AlphaFoldDB" id="A0A6J6BUL3"/>
<keyword evidence="1" id="KW-1133">Transmembrane helix</keyword>
<feature type="domain" description="DUF3566" evidence="2">
    <location>
        <begin position="14"/>
        <end position="126"/>
    </location>
</feature>
<sequence length="129" mass="13427">MSSATGADGSTGARRAQLRLKRIDPWSVAKVAFIFSVGIALAIVIAIALLWLLFNQAGVFDSVGRTSTEVFGGGVDPQSLFGFGQVMTLAGAVAIVQVILATALSALLATFYNLAAYFVGGLQMDLVQD</sequence>
<dbReference type="InterPro" id="IPR021949">
    <property type="entry name" value="DUF3566_TM"/>
</dbReference>
<name>A0A6J6BUL3_9ZZZZ</name>
<reference evidence="3" key="1">
    <citation type="submission" date="2020-05" db="EMBL/GenBank/DDBJ databases">
        <authorList>
            <person name="Chiriac C."/>
            <person name="Salcher M."/>
            <person name="Ghai R."/>
            <person name="Kavagutti S V."/>
        </authorList>
    </citation>
    <scope>NUCLEOTIDE SEQUENCE</scope>
</reference>
<gene>
    <name evidence="3" type="ORF">UFOPK1446_00494</name>
    <name evidence="4" type="ORF">UFOPK1939_00508</name>
</gene>
<organism evidence="3">
    <name type="scientific">freshwater metagenome</name>
    <dbReference type="NCBI Taxonomy" id="449393"/>
    <lineage>
        <taxon>unclassified sequences</taxon>
        <taxon>metagenomes</taxon>
        <taxon>ecological metagenomes</taxon>
    </lineage>
</organism>
<evidence type="ECO:0000313" key="3">
    <source>
        <dbReference type="EMBL" id="CAB4542732.1"/>
    </source>
</evidence>